<reference evidence="16 17" key="1">
    <citation type="submission" date="2015-04" db="EMBL/GenBank/DDBJ databases">
        <title>Complete Genome Sequence of Kosmotoga pacifica SLHLJ1.</title>
        <authorList>
            <person name="Jiang L.J."/>
            <person name="Shao Z.Z."/>
            <person name="Jebbar M."/>
        </authorList>
    </citation>
    <scope>NUCLEOTIDE SEQUENCE [LARGE SCALE GENOMIC DNA]</scope>
    <source>
        <strain evidence="16 17">SLHLJ1</strain>
    </source>
</reference>
<evidence type="ECO:0000256" key="6">
    <source>
        <dbReference type="ARBA" id="ARBA00022840"/>
    </source>
</evidence>
<evidence type="ECO:0000256" key="11">
    <source>
        <dbReference type="ARBA" id="ARBA00038058"/>
    </source>
</evidence>
<dbReference type="Proteomes" id="UP000035159">
    <property type="component" value="Chromosome"/>
</dbReference>
<keyword evidence="7" id="KW-0408">Iron</keyword>
<dbReference type="InterPro" id="IPR045028">
    <property type="entry name" value="DinG/Rad3-like"/>
</dbReference>
<dbReference type="InterPro" id="IPR014013">
    <property type="entry name" value="Helic_SF1/SF2_ATP-bd_DinG/Rad3"/>
</dbReference>
<evidence type="ECO:0000256" key="13">
    <source>
        <dbReference type="ARBA" id="ARBA00048954"/>
    </source>
</evidence>
<dbReference type="InterPro" id="IPR027417">
    <property type="entry name" value="P-loop_NTPase"/>
</dbReference>
<dbReference type="PANTHER" id="PTHR11472:SF34">
    <property type="entry name" value="REGULATOR OF TELOMERE ELONGATION HELICASE 1"/>
    <property type="match status" value="1"/>
</dbReference>
<dbReference type="InterPro" id="IPR010614">
    <property type="entry name" value="RAD3-like_helicase_DEAD"/>
</dbReference>
<dbReference type="EC" id="5.6.2.3" evidence="12"/>
<feature type="domain" description="Helicase ATP-binding" evidence="14">
    <location>
        <begin position="197"/>
        <end position="455"/>
    </location>
</feature>
<keyword evidence="3" id="KW-0547">Nucleotide-binding</keyword>
<protein>
    <recommendedName>
        <fullName evidence="12">DNA 5'-3' helicase</fullName>
        <ecNumber evidence="12">5.6.2.3</ecNumber>
    </recommendedName>
</protein>
<dbReference type="InterPro" id="IPR011545">
    <property type="entry name" value="DEAD/DEAH_box_helicase_dom"/>
</dbReference>
<dbReference type="STRING" id="1330330.IX53_05020"/>
<dbReference type="PROSITE" id="PS51193">
    <property type="entry name" value="HELICASE_ATP_BIND_2"/>
    <property type="match status" value="1"/>
</dbReference>
<dbReference type="GO" id="GO:0043139">
    <property type="term" value="F:5'-3' DNA helicase activity"/>
    <property type="evidence" value="ECO:0007669"/>
    <property type="project" value="UniProtKB-EC"/>
</dbReference>
<dbReference type="GO" id="GO:0016818">
    <property type="term" value="F:hydrolase activity, acting on acid anhydrides, in phosphorus-containing anhydrides"/>
    <property type="evidence" value="ECO:0007669"/>
    <property type="project" value="InterPro"/>
</dbReference>
<dbReference type="SMART" id="SM00487">
    <property type="entry name" value="DEXDc"/>
    <property type="match status" value="1"/>
</dbReference>
<evidence type="ECO:0000256" key="9">
    <source>
        <dbReference type="ARBA" id="ARBA00023125"/>
    </source>
</evidence>
<dbReference type="GO" id="GO:0051536">
    <property type="term" value="F:iron-sulfur cluster binding"/>
    <property type="evidence" value="ECO:0007669"/>
    <property type="project" value="UniProtKB-KW"/>
</dbReference>
<evidence type="ECO:0000313" key="17">
    <source>
        <dbReference type="Proteomes" id="UP000035159"/>
    </source>
</evidence>
<comment type="cofactor">
    <cofactor evidence="1">
        <name>[4Fe-4S] cluster</name>
        <dbReference type="ChEBI" id="CHEBI:49883"/>
    </cofactor>
</comment>
<organism evidence="16 17">
    <name type="scientific">Kosmotoga pacifica</name>
    <dbReference type="NCBI Taxonomy" id="1330330"/>
    <lineage>
        <taxon>Bacteria</taxon>
        <taxon>Thermotogati</taxon>
        <taxon>Thermotogota</taxon>
        <taxon>Thermotogae</taxon>
        <taxon>Kosmotogales</taxon>
        <taxon>Kosmotogaceae</taxon>
        <taxon>Kosmotoga</taxon>
    </lineage>
</organism>
<gene>
    <name evidence="16" type="ORF">IX53_05020</name>
</gene>
<dbReference type="EMBL" id="CP011232">
    <property type="protein sequence ID" value="AKI98271.1"/>
    <property type="molecule type" value="Genomic_DNA"/>
</dbReference>
<evidence type="ECO:0000256" key="3">
    <source>
        <dbReference type="ARBA" id="ARBA00022741"/>
    </source>
</evidence>
<name>A0A0G2ZE01_9BACT</name>
<keyword evidence="8" id="KW-0411">Iron-sulfur</keyword>
<dbReference type="PANTHER" id="PTHR11472">
    <property type="entry name" value="DNA REPAIR DEAD HELICASE RAD3/XP-D SUBFAMILY MEMBER"/>
    <property type="match status" value="1"/>
</dbReference>
<evidence type="ECO:0000259" key="14">
    <source>
        <dbReference type="PROSITE" id="PS51192"/>
    </source>
</evidence>
<sequence>MKTERPLILKAFKSQGKLKVRLIPFKSNETPSPRTVDLEALPSFLKDIGDPPLIAADTKSKDLLSNINSLVDEMFLLNFLHTTPPDDPSEKISTYGERIKLLPKSIESLIELLLKDQHDSGLKAFLRFFLSMSNNQEAWEDSLVGKLKKVPDRKREESKIDLIKSVRLTFSEGGLLEDILEGFEFRQEQLLTAMEVAENILENQGLMIEAGTGTGKSLAYLVPTAYYCLSTGKRAVISTKTRTLQDQLLRKDIPILKELPGLETLVATVLKGRERYLCPKKFVELLEVSTYTENSVSKILLGILIWSMLTESGDLDEILLPTELRKELGADRYSCTTQLCPFFERCPYFNARENAIRADLIITNHALLFSEAVIRLKDGDMDKEVKGTLLPNFDLLIVDEAHELENSITEAMSYRIEPYENAQLLRTSLQLLRSSLRSLKDRYEKEFLEKIWKRSKELSGSVEENLKQLVLAFGGGTVGESIRIQGDALKNLNDLLSELNARIKSFRSLFTQVSKMVEEAFEEEPLSRVRVVGTELKATLTSIDDFHQNIEGFLEEREEKRVVYARKESRNGGIYLTISSAPIESDKLMGKTYPNVPVKIFISATLWVHSKGSDGFNYARRVLGLPEDFHSVRLGTSFDYSQQLRFFVVEDMEEYAPGNQVYLDKASDLIRTALSIVKGGSMVLFTSYSDMRYVHSKLAEDLKDLDLKIQKPSDSPTAIIEEHLGSKNSVIFGVRTFWEGIDLPGEHLKLLILFKLPFDRPDDPLINARIKYFGPRNFMEGLNKYYYPKMITAFRQGLGRLIRTKEDKGVVIVFDRRLIDSKRIYSRKLLGSLPPEMKIEVATGRKIIAALRRLKREKWL</sequence>
<comment type="similarity">
    <text evidence="11">Belongs to the helicase family. DinG subfamily.</text>
</comment>
<dbReference type="GO" id="GO:0006139">
    <property type="term" value="P:nucleobase-containing compound metabolic process"/>
    <property type="evidence" value="ECO:0007669"/>
    <property type="project" value="InterPro"/>
</dbReference>
<evidence type="ECO:0000256" key="7">
    <source>
        <dbReference type="ARBA" id="ARBA00023004"/>
    </source>
</evidence>
<evidence type="ECO:0000256" key="12">
    <source>
        <dbReference type="ARBA" id="ARBA00044969"/>
    </source>
</evidence>
<dbReference type="GO" id="GO:0005524">
    <property type="term" value="F:ATP binding"/>
    <property type="evidence" value="ECO:0007669"/>
    <property type="project" value="UniProtKB-KW"/>
</dbReference>
<dbReference type="GO" id="GO:0003677">
    <property type="term" value="F:DNA binding"/>
    <property type="evidence" value="ECO:0007669"/>
    <property type="project" value="UniProtKB-KW"/>
</dbReference>
<keyword evidence="4" id="KW-0378">Hydrolase</keyword>
<dbReference type="Gene3D" id="3.40.50.300">
    <property type="entry name" value="P-loop containing nucleotide triphosphate hydrolases"/>
    <property type="match status" value="2"/>
</dbReference>
<evidence type="ECO:0000256" key="5">
    <source>
        <dbReference type="ARBA" id="ARBA00022806"/>
    </source>
</evidence>
<dbReference type="AlphaFoldDB" id="A0A0G2ZE01"/>
<keyword evidence="6" id="KW-0067">ATP-binding</keyword>
<comment type="catalytic activity">
    <reaction evidence="13">
        <text>ATP + H2O = ADP + phosphate + H(+)</text>
        <dbReference type="Rhea" id="RHEA:13065"/>
        <dbReference type="ChEBI" id="CHEBI:15377"/>
        <dbReference type="ChEBI" id="CHEBI:15378"/>
        <dbReference type="ChEBI" id="CHEBI:30616"/>
        <dbReference type="ChEBI" id="CHEBI:43474"/>
        <dbReference type="ChEBI" id="CHEBI:456216"/>
        <dbReference type="EC" id="5.6.2.3"/>
    </reaction>
</comment>
<evidence type="ECO:0000259" key="15">
    <source>
        <dbReference type="PROSITE" id="PS51193"/>
    </source>
</evidence>
<evidence type="ECO:0000256" key="10">
    <source>
        <dbReference type="ARBA" id="ARBA00023235"/>
    </source>
</evidence>
<evidence type="ECO:0000256" key="1">
    <source>
        <dbReference type="ARBA" id="ARBA00001966"/>
    </source>
</evidence>
<evidence type="ECO:0000256" key="8">
    <source>
        <dbReference type="ARBA" id="ARBA00023014"/>
    </source>
</evidence>
<dbReference type="InterPro" id="IPR006555">
    <property type="entry name" value="ATP-dep_Helicase_C"/>
</dbReference>
<dbReference type="SMART" id="SM00491">
    <property type="entry name" value="HELICc2"/>
    <property type="match status" value="1"/>
</dbReference>
<dbReference type="Pfam" id="PF00270">
    <property type="entry name" value="DEAD"/>
    <property type="match status" value="1"/>
</dbReference>
<accession>A0A0G2ZE01</accession>
<keyword evidence="2" id="KW-0479">Metal-binding</keyword>
<proteinExistence type="inferred from homology"/>
<dbReference type="GO" id="GO:0046872">
    <property type="term" value="F:metal ion binding"/>
    <property type="evidence" value="ECO:0007669"/>
    <property type="project" value="UniProtKB-KW"/>
</dbReference>
<keyword evidence="5" id="KW-0347">Helicase</keyword>
<dbReference type="PATRIC" id="fig|1330330.3.peg.1009"/>
<dbReference type="PROSITE" id="PS51192">
    <property type="entry name" value="HELICASE_ATP_BIND_1"/>
    <property type="match status" value="1"/>
</dbReference>
<evidence type="ECO:0000256" key="2">
    <source>
        <dbReference type="ARBA" id="ARBA00022723"/>
    </source>
</evidence>
<keyword evidence="10" id="KW-0413">Isomerase</keyword>
<keyword evidence="17" id="KW-1185">Reference proteome</keyword>
<evidence type="ECO:0000256" key="4">
    <source>
        <dbReference type="ARBA" id="ARBA00022801"/>
    </source>
</evidence>
<dbReference type="Pfam" id="PF06733">
    <property type="entry name" value="DEAD_2"/>
    <property type="match status" value="1"/>
</dbReference>
<dbReference type="KEGG" id="kpf:IX53_05020"/>
<evidence type="ECO:0000313" key="16">
    <source>
        <dbReference type="EMBL" id="AKI98271.1"/>
    </source>
</evidence>
<dbReference type="SUPFAM" id="SSF52540">
    <property type="entry name" value="P-loop containing nucleoside triphosphate hydrolases"/>
    <property type="match status" value="1"/>
</dbReference>
<dbReference type="Pfam" id="PF13307">
    <property type="entry name" value="Helicase_C_2"/>
    <property type="match status" value="1"/>
</dbReference>
<feature type="domain" description="Helicase ATP-binding" evidence="15">
    <location>
        <begin position="175"/>
        <end position="455"/>
    </location>
</feature>
<dbReference type="InterPro" id="IPR014001">
    <property type="entry name" value="Helicase_ATP-bd"/>
</dbReference>
<keyword evidence="9" id="KW-0238">DNA-binding</keyword>